<dbReference type="AlphaFoldDB" id="A0A915PGZ1"/>
<organism evidence="1 2">
    <name type="scientific">Setaria digitata</name>
    <dbReference type="NCBI Taxonomy" id="48799"/>
    <lineage>
        <taxon>Eukaryota</taxon>
        <taxon>Metazoa</taxon>
        <taxon>Ecdysozoa</taxon>
        <taxon>Nematoda</taxon>
        <taxon>Chromadorea</taxon>
        <taxon>Rhabditida</taxon>
        <taxon>Spirurina</taxon>
        <taxon>Spiruromorpha</taxon>
        <taxon>Filarioidea</taxon>
        <taxon>Setariidae</taxon>
        <taxon>Setaria</taxon>
    </lineage>
</organism>
<evidence type="ECO:0000313" key="1">
    <source>
        <dbReference type="Proteomes" id="UP000887581"/>
    </source>
</evidence>
<sequence length="81" mass="8600">MELKGLEVSRGKLWREVTFGFCVALRLAFRVLLFCSGCSGDDDDGSGGGYGVPQHIGSSCAISMCAYGTSYCGDMSRGVFL</sequence>
<protein>
    <submittedName>
        <fullName evidence="2">Uncharacterized protein</fullName>
    </submittedName>
</protein>
<accession>A0A915PGZ1</accession>
<dbReference type="Proteomes" id="UP000887581">
    <property type="component" value="Unplaced"/>
</dbReference>
<evidence type="ECO:0000313" key="2">
    <source>
        <dbReference type="WBParaSite" id="sdigi.contig165.g5529.t1"/>
    </source>
</evidence>
<keyword evidence="1" id="KW-1185">Reference proteome</keyword>
<dbReference type="WBParaSite" id="sdigi.contig165.g5529.t1">
    <property type="protein sequence ID" value="sdigi.contig165.g5529.t1"/>
    <property type="gene ID" value="sdigi.contig165.g5529"/>
</dbReference>
<proteinExistence type="predicted"/>
<name>A0A915PGZ1_9BILA</name>
<reference evidence="2" key="1">
    <citation type="submission" date="2022-11" db="UniProtKB">
        <authorList>
            <consortium name="WormBaseParasite"/>
        </authorList>
    </citation>
    <scope>IDENTIFICATION</scope>
</reference>